<evidence type="ECO:0000313" key="3">
    <source>
        <dbReference type="Proteomes" id="UP000275385"/>
    </source>
</evidence>
<dbReference type="EMBL" id="QVQW01000003">
    <property type="protein sequence ID" value="RKU48735.1"/>
    <property type="molecule type" value="Genomic_DNA"/>
</dbReference>
<organism evidence="2 3">
    <name type="scientific">Coniochaeta pulveracea</name>
    <dbReference type="NCBI Taxonomy" id="177199"/>
    <lineage>
        <taxon>Eukaryota</taxon>
        <taxon>Fungi</taxon>
        <taxon>Dikarya</taxon>
        <taxon>Ascomycota</taxon>
        <taxon>Pezizomycotina</taxon>
        <taxon>Sordariomycetes</taxon>
        <taxon>Sordariomycetidae</taxon>
        <taxon>Coniochaetales</taxon>
        <taxon>Coniochaetaceae</taxon>
        <taxon>Coniochaeta</taxon>
    </lineage>
</organism>
<dbReference type="Pfam" id="PF06985">
    <property type="entry name" value="HET"/>
    <property type="match status" value="1"/>
</dbReference>
<sequence>MDSSSLSKTTTSALYGPLADAEFRTLVLFPGVLGDPIRVRLRLDSLDSDPEYDALSYVWGDPHHTIDILCNDLPTPITTNLHAALVRVRSPLEPRILWADALCINQQDKAERGHQVSLMGRIYSSARLVLAYMGSSPGHAGGRAISSLLLDCTPNMGESRPDTKDPRWKSLGPLFDNSWFTRAWVVQEVGLAKNPRILYDEADVSYRQLMSLVTWLYSETAEFAQENHVLVPSIHVLCPDWRDAWYHFDTPLVEQVALVDLLEWGIRLACQDPRDHIYAFLGHPLAKSNNGAIIPDYEKEVFQVYKEVTEYLLAETGIRALSSGRHTTASLSDPAIPSWVLRWGPQSISSANMKGALPFFCACGDRVEAQIHQDNDALLIRGLEVDMVKDVYRIEADDSARLLTFAHWSDTQALSLEEIINSTISNRYSDSDSQAQDLAWTLCAGLASGETGGPAFPLAWIAYRSWARSPSTYDKMPRLADLFWGRCQH</sequence>
<dbReference type="PANTHER" id="PTHR24148">
    <property type="entry name" value="ANKYRIN REPEAT DOMAIN-CONTAINING PROTEIN 39 HOMOLOG-RELATED"/>
    <property type="match status" value="1"/>
</dbReference>
<gene>
    <name evidence="2" type="ORF">DL546_000603</name>
</gene>
<evidence type="ECO:0000313" key="2">
    <source>
        <dbReference type="EMBL" id="RKU48735.1"/>
    </source>
</evidence>
<protein>
    <recommendedName>
        <fullName evidence="1">Heterokaryon incompatibility domain-containing protein</fullName>
    </recommendedName>
</protein>
<comment type="caution">
    <text evidence="2">The sequence shown here is derived from an EMBL/GenBank/DDBJ whole genome shotgun (WGS) entry which is preliminary data.</text>
</comment>
<reference evidence="2 3" key="1">
    <citation type="submission" date="2018-08" db="EMBL/GenBank/DDBJ databases">
        <title>Draft genome of the lignicolous fungus Coniochaeta pulveracea.</title>
        <authorList>
            <person name="Borstlap C.J."/>
            <person name="De Witt R.N."/>
            <person name="Botha A."/>
            <person name="Volschenk H."/>
        </authorList>
    </citation>
    <scope>NUCLEOTIDE SEQUENCE [LARGE SCALE GENOMIC DNA]</scope>
    <source>
        <strain evidence="2 3">CAB683</strain>
    </source>
</reference>
<dbReference type="PANTHER" id="PTHR24148:SF64">
    <property type="entry name" value="HETEROKARYON INCOMPATIBILITY DOMAIN-CONTAINING PROTEIN"/>
    <property type="match status" value="1"/>
</dbReference>
<proteinExistence type="predicted"/>
<dbReference type="OrthoDB" id="5571888at2759"/>
<dbReference type="AlphaFoldDB" id="A0A420YLM9"/>
<accession>A0A420YLM9</accession>
<dbReference type="InterPro" id="IPR010730">
    <property type="entry name" value="HET"/>
</dbReference>
<evidence type="ECO:0000259" key="1">
    <source>
        <dbReference type="Pfam" id="PF06985"/>
    </source>
</evidence>
<dbReference type="Proteomes" id="UP000275385">
    <property type="component" value="Unassembled WGS sequence"/>
</dbReference>
<dbReference type="InterPro" id="IPR052895">
    <property type="entry name" value="HetReg/Transcr_Mod"/>
</dbReference>
<feature type="domain" description="Heterokaryon incompatibility" evidence="1">
    <location>
        <begin position="52"/>
        <end position="188"/>
    </location>
</feature>
<keyword evidence="3" id="KW-1185">Reference proteome</keyword>
<name>A0A420YLM9_9PEZI</name>
<dbReference type="STRING" id="177199.A0A420YLM9"/>